<keyword evidence="2" id="KW-1185">Reference proteome</keyword>
<reference evidence="1" key="3">
    <citation type="journal article" date="2017" name="Nature">
        <title>Genome sequence of the progenitor of the wheat D genome Aegilops tauschii.</title>
        <authorList>
            <person name="Luo M.C."/>
            <person name="Gu Y.Q."/>
            <person name="Puiu D."/>
            <person name="Wang H."/>
            <person name="Twardziok S.O."/>
            <person name="Deal K.R."/>
            <person name="Huo N."/>
            <person name="Zhu T."/>
            <person name="Wang L."/>
            <person name="Wang Y."/>
            <person name="McGuire P.E."/>
            <person name="Liu S."/>
            <person name="Long H."/>
            <person name="Ramasamy R.K."/>
            <person name="Rodriguez J.C."/>
            <person name="Van S.L."/>
            <person name="Yuan L."/>
            <person name="Wang Z."/>
            <person name="Xia Z."/>
            <person name="Xiao L."/>
            <person name="Anderson O.D."/>
            <person name="Ouyang S."/>
            <person name="Liang Y."/>
            <person name="Zimin A.V."/>
            <person name="Pertea G."/>
            <person name="Qi P."/>
            <person name="Bennetzen J.L."/>
            <person name="Dai X."/>
            <person name="Dawson M.W."/>
            <person name="Muller H.G."/>
            <person name="Kugler K."/>
            <person name="Rivarola-Duarte L."/>
            <person name="Spannagl M."/>
            <person name="Mayer K.F.X."/>
            <person name="Lu F.H."/>
            <person name="Bevan M.W."/>
            <person name="Leroy P."/>
            <person name="Li P."/>
            <person name="You F.M."/>
            <person name="Sun Q."/>
            <person name="Liu Z."/>
            <person name="Lyons E."/>
            <person name="Wicker T."/>
            <person name="Salzberg S.L."/>
            <person name="Devos K.M."/>
            <person name="Dvorak J."/>
        </authorList>
    </citation>
    <scope>NUCLEOTIDE SEQUENCE [LARGE SCALE GENOMIC DNA]</scope>
    <source>
        <strain evidence="1">cv. AL8/78</strain>
    </source>
</reference>
<dbReference type="AlphaFoldDB" id="A0A453KP95"/>
<name>A0A453KP95_AEGTS</name>
<dbReference type="PANTHER" id="PTHR43327">
    <property type="entry name" value="STOMATIN-LIKE PROTEIN 2, MITOCHONDRIAL"/>
    <property type="match status" value="1"/>
</dbReference>
<dbReference type="PANTHER" id="PTHR43327:SF58">
    <property type="entry name" value="HYPERSENSITIVE-INDUCED RESPONSE PROTEIN-LIKE PROTEIN 2"/>
    <property type="match status" value="1"/>
</dbReference>
<evidence type="ECO:0000313" key="1">
    <source>
        <dbReference type="EnsemblPlants" id="AET5Gv20470800.1"/>
    </source>
</evidence>
<dbReference type="GO" id="GO:0005739">
    <property type="term" value="C:mitochondrion"/>
    <property type="evidence" value="ECO:0007669"/>
    <property type="project" value="TreeGrafter"/>
</dbReference>
<reference evidence="1" key="4">
    <citation type="submission" date="2019-03" db="UniProtKB">
        <authorList>
            <consortium name="EnsemblPlants"/>
        </authorList>
    </citation>
    <scope>IDENTIFICATION</scope>
</reference>
<evidence type="ECO:0008006" key="3">
    <source>
        <dbReference type="Google" id="ProtNLM"/>
    </source>
</evidence>
<accession>A0A453KP95</accession>
<dbReference type="EnsemblPlants" id="AET5Gv20470800.1">
    <property type="protein sequence ID" value="AET5Gv20470800.1"/>
    <property type="gene ID" value="AET5Gv20470800"/>
</dbReference>
<dbReference type="InterPro" id="IPR050710">
    <property type="entry name" value="Band7/mec-2_domain"/>
</dbReference>
<organism evidence="1 2">
    <name type="scientific">Aegilops tauschii subsp. strangulata</name>
    <name type="common">Goatgrass</name>
    <dbReference type="NCBI Taxonomy" id="200361"/>
    <lineage>
        <taxon>Eukaryota</taxon>
        <taxon>Viridiplantae</taxon>
        <taxon>Streptophyta</taxon>
        <taxon>Embryophyta</taxon>
        <taxon>Tracheophyta</taxon>
        <taxon>Spermatophyta</taxon>
        <taxon>Magnoliopsida</taxon>
        <taxon>Liliopsida</taxon>
        <taxon>Poales</taxon>
        <taxon>Poaceae</taxon>
        <taxon>BOP clade</taxon>
        <taxon>Pooideae</taxon>
        <taxon>Triticodae</taxon>
        <taxon>Triticeae</taxon>
        <taxon>Triticinae</taxon>
        <taxon>Aegilops</taxon>
    </lineage>
</organism>
<dbReference type="Gramene" id="AET5Gv20470800.1">
    <property type="protein sequence ID" value="AET5Gv20470800.1"/>
    <property type="gene ID" value="AET5Gv20470800"/>
</dbReference>
<sequence length="124" mass="13378">MWFCVTASRMRSAANDKAEAEKILQIKRAEGEAESKYLAGVGIARQRQAIVDGLRDSVLAFSENVPGTTAKDIMDMVLVTQYFDTMKEIGASSKSSSVFIPHGPGAVKDVASQIRDGLLQANTL</sequence>
<reference evidence="2" key="2">
    <citation type="journal article" date="2017" name="Nat. Plants">
        <title>The Aegilops tauschii genome reveals multiple impacts of transposons.</title>
        <authorList>
            <person name="Zhao G."/>
            <person name="Zou C."/>
            <person name="Li K."/>
            <person name="Wang K."/>
            <person name="Li T."/>
            <person name="Gao L."/>
            <person name="Zhang X."/>
            <person name="Wang H."/>
            <person name="Yang Z."/>
            <person name="Liu X."/>
            <person name="Jiang W."/>
            <person name="Mao L."/>
            <person name="Kong X."/>
            <person name="Jiao Y."/>
            <person name="Jia J."/>
        </authorList>
    </citation>
    <scope>NUCLEOTIDE SEQUENCE [LARGE SCALE GENOMIC DNA]</scope>
    <source>
        <strain evidence="2">cv. AL8/78</strain>
    </source>
</reference>
<proteinExistence type="predicted"/>
<protein>
    <recommendedName>
        <fullName evidence="3">Band 7 domain-containing protein</fullName>
    </recommendedName>
</protein>
<reference evidence="1" key="5">
    <citation type="journal article" date="2021" name="G3 (Bethesda)">
        <title>Aegilops tauschii genome assembly Aet v5.0 features greater sequence contiguity and improved annotation.</title>
        <authorList>
            <person name="Wang L."/>
            <person name="Zhu T."/>
            <person name="Rodriguez J.C."/>
            <person name="Deal K.R."/>
            <person name="Dubcovsky J."/>
            <person name="McGuire P.E."/>
            <person name="Lux T."/>
            <person name="Spannagl M."/>
            <person name="Mayer K.F.X."/>
            <person name="Baldrich P."/>
            <person name="Meyers B.C."/>
            <person name="Huo N."/>
            <person name="Gu Y.Q."/>
            <person name="Zhou H."/>
            <person name="Devos K.M."/>
            <person name="Bennetzen J.L."/>
            <person name="Unver T."/>
            <person name="Budak H."/>
            <person name="Gulick P.J."/>
            <person name="Galiba G."/>
            <person name="Kalapos B."/>
            <person name="Nelson D.R."/>
            <person name="Li P."/>
            <person name="You F.M."/>
            <person name="Luo M.C."/>
            <person name="Dvorak J."/>
        </authorList>
    </citation>
    <scope>NUCLEOTIDE SEQUENCE [LARGE SCALE GENOMIC DNA]</scope>
    <source>
        <strain evidence="1">cv. AL8/78</strain>
    </source>
</reference>
<reference evidence="2" key="1">
    <citation type="journal article" date="2014" name="Science">
        <title>Ancient hybridizations among the ancestral genomes of bread wheat.</title>
        <authorList>
            <consortium name="International Wheat Genome Sequencing Consortium,"/>
            <person name="Marcussen T."/>
            <person name="Sandve S.R."/>
            <person name="Heier L."/>
            <person name="Spannagl M."/>
            <person name="Pfeifer M."/>
            <person name="Jakobsen K.S."/>
            <person name="Wulff B.B."/>
            <person name="Steuernagel B."/>
            <person name="Mayer K.F."/>
            <person name="Olsen O.A."/>
        </authorList>
    </citation>
    <scope>NUCLEOTIDE SEQUENCE [LARGE SCALE GENOMIC DNA]</scope>
    <source>
        <strain evidence="2">cv. AL8/78</strain>
    </source>
</reference>
<evidence type="ECO:0000313" key="2">
    <source>
        <dbReference type="Proteomes" id="UP000015105"/>
    </source>
</evidence>
<dbReference type="Proteomes" id="UP000015105">
    <property type="component" value="Chromosome 5D"/>
</dbReference>